<proteinExistence type="predicted"/>
<dbReference type="InterPro" id="IPR013103">
    <property type="entry name" value="RVT_2"/>
</dbReference>
<accession>A0ABD1Q461</accession>
<evidence type="ECO:0000313" key="4">
    <source>
        <dbReference type="Proteomes" id="UP001604336"/>
    </source>
</evidence>
<feature type="compositionally biased region" description="Basic and acidic residues" evidence="1">
    <location>
        <begin position="16"/>
        <end position="27"/>
    </location>
</feature>
<gene>
    <name evidence="3" type="ORF">Adt_39118</name>
</gene>
<comment type="caution">
    <text evidence="3">The sequence shown here is derived from an EMBL/GenBank/DDBJ whole genome shotgun (WGS) entry which is preliminary data.</text>
</comment>
<dbReference type="EMBL" id="JBFOLK010000012">
    <property type="protein sequence ID" value="KAL2470982.1"/>
    <property type="molecule type" value="Genomic_DNA"/>
</dbReference>
<evidence type="ECO:0000313" key="3">
    <source>
        <dbReference type="EMBL" id="KAL2470982.1"/>
    </source>
</evidence>
<dbReference type="Pfam" id="PF07727">
    <property type="entry name" value="RVT_2"/>
    <property type="match status" value="1"/>
</dbReference>
<dbReference type="AlphaFoldDB" id="A0ABD1Q461"/>
<organism evidence="3 4">
    <name type="scientific">Abeliophyllum distichum</name>
    <dbReference type="NCBI Taxonomy" id="126358"/>
    <lineage>
        <taxon>Eukaryota</taxon>
        <taxon>Viridiplantae</taxon>
        <taxon>Streptophyta</taxon>
        <taxon>Embryophyta</taxon>
        <taxon>Tracheophyta</taxon>
        <taxon>Spermatophyta</taxon>
        <taxon>Magnoliopsida</taxon>
        <taxon>eudicotyledons</taxon>
        <taxon>Gunneridae</taxon>
        <taxon>Pentapetalae</taxon>
        <taxon>asterids</taxon>
        <taxon>lamiids</taxon>
        <taxon>Lamiales</taxon>
        <taxon>Oleaceae</taxon>
        <taxon>Forsythieae</taxon>
        <taxon>Abeliophyllum</taxon>
    </lineage>
</organism>
<feature type="compositionally biased region" description="Polar residues" evidence="1">
    <location>
        <begin position="1"/>
        <end position="15"/>
    </location>
</feature>
<feature type="region of interest" description="Disordered" evidence="1">
    <location>
        <begin position="1"/>
        <end position="27"/>
    </location>
</feature>
<protein>
    <submittedName>
        <fullName evidence="3">Cysteine-rich RLK (RECEPTOR-like protein kinase) 8</fullName>
    </submittedName>
</protein>
<name>A0ABD1Q461_9LAMI</name>
<feature type="domain" description="Reverse transcriptase Ty1/copia-type" evidence="2">
    <location>
        <begin position="135"/>
        <end position="237"/>
    </location>
</feature>
<sequence length="240" mass="28189">MEQPSLNTTPVTQTDHPGHDIGPRPKQREYNLHIVTNEPEPHIPNSTGPEPSIPDSIFNPKQYTQTVRLDELIVSPELLRRFNRIRVPPTKFHDYFSYRYVAPHAFLNLCYAEALKSSAWRQAMDKEIQTLEANDPWTLSPLLVDKVPIRCQWVYKIKQKPYGSIERYKARFVTKGYTQFEGIDYHDIFFPTAKFITFLCLLALATTHSWSRYQLDVRNAFFHGYLMEKIYMLPPPCLRR</sequence>
<evidence type="ECO:0000259" key="2">
    <source>
        <dbReference type="Pfam" id="PF07727"/>
    </source>
</evidence>
<keyword evidence="4" id="KW-1185">Reference proteome</keyword>
<reference evidence="4" key="1">
    <citation type="submission" date="2024-07" db="EMBL/GenBank/DDBJ databases">
        <title>Two chromosome-level genome assemblies of Korean endemic species Abeliophyllum distichum and Forsythia ovata (Oleaceae).</title>
        <authorList>
            <person name="Jang H."/>
        </authorList>
    </citation>
    <scope>NUCLEOTIDE SEQUENCE [LARGE SCALE GENOMIC DNA]</scope>
</reference>
<dbReference type="Proteomes" id="UP001604336">
    <property type="component" value="Unassembled WGS sequence"/>
</dbReference>
<evidence type="ECO:0000256" key="1">
    <source>
        <dbReference type="SAM" id="MobiDB-lite"/>
    </source>
</evidence>